<dbReference type="EMBL" id="KR057495">
    <property type="protein sequence ID" value="AKN35465.1"/>
    <property type="molecule type" value="Genomic_DNA"/>
</dbReference>
<evidence type="ECO:0000313" key="2">
    <source>
        <dbReference type="EMBL" id="AKN35368.1"/>
    </source>
</evidence>
<dbReference type="EMBL" id="KR057496">
    <property type="protein sequence ID" value="AKN35499.1"/>
    <property type="molecule type" value="Genomic_DNA"/>
</dbReference>
<dbReference type="PATRIC" id="fig|550.275.peg.614"/>
<evidence type="ECO:0000313" key="4">
    <source>
        <dbReference type="EMBL" id="AKN35465.1"/>
    </source>
</evidence>
<dbReference type="EMBL" id="KR057493">
    <property type="protein sequence ID" value="AKN35400.1"/>
    <property type="molecule type" value="Genomic_DNA"/>
</dbReference>
<protein>
    <submittedName>
        <fullName evidence="4">McnI</fullName>
    </submittedName>
</protein>
<keyword evidence="1" id="KW-0812">Transmembrane</keyword>
<dbReference type="EMBL" id="KR057492">
    <property type="protein sequence ID" value="AKN35368.1"/>
    <property type="molecule type" value="Genomic_DNA"/>
</dbReference>
<keyword evidence="1" id="KW-0472">Membrane</keyword>
<organism evidence="4">
    <name type="scientific">Enterobacter cloacae</name>
    <dbReference type="NCBI Taxonomy" id="550"/>
    <lineage>
        <taxon>Bacteria</taxon>
        <taxon>Pseudomonadati</taxon>
        <taxon>Pseudomonadota</taxon>
        <taxon>Gammaproteobacteria</taxon>
        <taxon>Enterobacterales</taxon>
        <taxon>Enterobacteriaceae</taxon>
        <taxon>Enterobacter</taxon>
        <taxon>Enterobacter cloacae complex</taxon>
    </lineage>
</organism>
<name>A0A0H3ZHV0_ENTCL</name>
<gene>
    <name evidence="4" type="primary">mcnI</name>
</gene>
<evidence type="ECO:0000313" key="3">
    <source>
        <dbReference type="EMBL" id="AKN35400.1"/>
    </source>
</evidence>
<feature type="transmembrane region" description="Helical" evidence="1">
    <location>
        <begin position="37"/>
        <end position="57"/>
    </location>
</feature>
<evidence type="ECO:0000313" key="5">
    <source>
        <dbReference type="EMBL" id="AKN35499.1"/>
    </source>
</evidence>
<dbReference type="AlphaFoldDB" id="A0A0H3ZHV0"/>
<sequence length="65" mass="7269">MVIKILSFILSLLLGFALLSGSSIIDLSWFSLPEEFSKIVITLITLFSTAKFTDMILAKIKTFIK</sequence>
<evidence type="ECO:0000256" key="1">
    <source>
        <dbReference type="SAM" id="Phobius"/>
    </source>
</evidence>
<reference evidence="4" key="1">
    <citation type="journal article" date="2017" name="Antimicrob. Agents Chemother.">
        <title>Enterobacter cloacae Complex Isolates Harboring blaNMC-A or blaIMI-Type Class A Carbapenemase Genes on Novel Chromosomal Integrative Elements and Plasmids.</title>
        <authorList>
            <person name="Boyd D.A."/>
            <person name="Mataseje L.F."/>
            <person name="Davidson R."/>
            <person name="Delport J.A."/>
            <person name="Fuller J."/>
            <person name="Hoang L."/>
            <person name="Lefebvre B."/>
            <person name="Levett P.N."/>
            <person name="Roscoe D.L."/>
            <person name="Willey B.M."/>
            <person name="Mulvey M.R."/>
        </authorList>
    </citation>
    <scope>NUCLEOTIDE SEQUENCE</scope>
    <source>
        <strain evidence="2">N10-3276</strain>
        <strain evidence="3">N11-1141</strain>
        <strain evidence="4">N12-1562</strain>
        <strain evidence="5">N12-1563</strain>
    </source>
</reference>
<accession>A0A0H3ZHV0</accession>
<keyword evidence="1" id="KW-1133">Transmembrane helix</keyword>
<proteinExistence type="predicted"/>